<dbReference type="Proteomes" id="UP000612746">
    <property type="component" value="Unassembled WGS sequence"/>
</dbReference>
<evidence type="ECO:0000259" key="2">
    <source>
        <dbReference type="PROSITE" id="PS50076"/>
    </source>
</evidence>
<accession>A0A8H7UAY4</accession>
<dbReference type="AlphaFoldDB" id="A0A8H7UAY4"/>
<sequence length="375" mass="42524">MPAFGTDEKPADTSYYDLLNVEPTADAAKIKKAYRILAIVRTSTSFQTHQYIIVESKYHPDKNKEPGAEEKFKDIGEAYQVLSDPQLRAAYNKYGKDNDLAPEGGFADPQEYFQQMFGGDAFRGIIGDLTMGSMFAEAQESEMQEEEEEAAGDDKKKKKYAGPSKEQMEKMQEQQRERVKKLGENLLHKLSLYTDGQTNDEQSAAAFEEQVKVEAEKLKQESYGLELLHSIGLVYSSKSKQYLGMKGGELPRVFQSLKEKKHIMGELWSTLKSAMAVQSTVELIQKAEAQGLDQAEQLKLEEDATNKMYAAIWQSSKFDVEQTLRQVCDMVLLDKSIPQNIRRKRAEALRLVGYIYKHAEADKPVTDLLVKTKKR</sequence>
<name>A0A8H7UAY4_9FUNG</name>
<proteinExistence type="predicted"/>
<dbReference type="PANTHER" id="PTHR44924:SF1">
    <property type="entry name" value="DNAJ SUBFAMILY A MEMBER 2"/>
    <property type="match status" value="1"/>
</dbReference>
<reference evidence="3" key="1">
    <citation type="submission" date="2020-12" db="EMBL/GenBank/DDBJ databases">
        <title>Metabolic potential, ecology and presence of endohyphal bacteria is reflected in genomic diversity of Mucoromycotina.</title>
        <authorList>
            <person name="Muszewska A."/>
            <person name="Okrasinska A."/>
            <person name="Steczkiewicz K."/>
            <person name="Drgas O."/>
            <person name="Orlowska M."/>
            <person name="Perlinska-Lenart U."/>
            <person name="Aleksandrzak-Piekarczyk T."/>
            <person name="Szatraj K."/>
            <person name="Zielenkiewicz U."/>
            <person name="Pilsyk S."/>
            <person name="Malc E."/>
            <person name="Mieczkowski P."/>
            <person name="Kruszewska J.S."/>
            <person name="Biernat P."/>
            <person name="Pawlowska J."/>
        </authorList>
    </citation>
    <scope>NUCLEOTIDE SEQUENCE</scope>
    <source>
        <strain evidence="3">WA0000051536</strain>
    </source>
</reference>
<evidence type="ECO:0000313" key="3">
    <source>
        <dbReference type="EMBL" id="KAG2172989.1"/>
    </source>
</evidence>
<dbReference type="EMBL" id="JAEPRA010000020">
    <property type="protein sequence ID" value="KAG2172989.1"/>
    <property type="molecule type" value="Genomic_DNA"/>
</dbReference>
<keyword evidence="4" id="KW-1185">Reference proteome</keyword>
<dbReference type="OrthoDB" id="552049at2759"/>
<evidence type="ECO:0000313" key="4">
    <source>
        <dbReference type="Proteomes" id="UP000612746"/>
    </source>
</evidence>
<dbReference type="Gene3D" id="1.10.287.110">
    <property type="entry name" value="DnaJ domain"/>
    <property type="match status" value="1"/>
</dbReference>
<feature type="region of interest" description="Disordered" evidence="1">
    <location>
        <begin position="138"/>
        <end position="174"/>
    </location>
</feature>
<dbReference type="Pfam" id="PF00226">
    <property type="entry name" value="DnaJ"/>
    <property type="match status" value="1"/>
</dbReference>
<feature type="compositionally biased region" description="Acidic residues" evidence="1">
    <location>
        <begin position="139"/>
        <end position="151"/>
    </location>
</feature>
<dbReference type="InterPro" id="IPR036869">
    <property type="entry name" value="J_dom_sf"/>
</dbReference>
<dbReference type="InterPro" id="IPR001623">
    <property type="entry name" value="DnaJ_domain"/>
</dbReference>
<evidence type="ECO:0000256" key="1">
    <source>
        <dbReference type="SAM" id="MobiDB-lite"/>
    </source>
</evidence>
<dbReference type="Pfam" id="PF14308">
    <property type="entry name" value="DnaJ-X"/>
    <property type="match status" value="1"/>
</dbReference>
<comment type="caution">
    <text evidence="3">The sequence shown here is derived from an EMBL/GenBank/DDBJ whole genome shotgun (WGS) entry which is preliminary data.</text>
</comment>
<feature type="domain" description="J" evidence="2">
    <location>
        <begin position="14"/>
        <end position="95"/>
    </location>
</feature>
<dbReference type="PROSITE" id="PS00636">
    <property type="entry name" value="DNAJ_1"/>
    <property type="match status" value="1"/>
</dbReference>
<dbReference type="SMART" id="SM00271">
    <property type="entry name" value="DnaJ"/>
    <property type="match status" value="1"/>
</dbReference>
<dbReference type="CDD" id="cd06257">
    <property type="entry name" value="DnaJ"/>
    <property type="match status" value="1"/>
</dbReference>
<dbReference type="SUPFAM" id="SSF46565">
    <property type="entry name" value="Chaperone J-domain"/>
    <property type="match status" value="1"/>
</dbReference>
<gene>
    <name evidence="3" type="ORF">INT44_006962</name>
</gene>
<dbReference type="PROSITE" id="PS50076">
    <property type="entry name" value="DNAJ_2"/>
    <property type="match status" value="1"/>
</dbReference>
<organism evidence="3 4">
    <name type="scientific">Umbelopsis vinacea</name>
    <dbReference type="NCBI Taxonomy" id="44442"/>
    <lineage>
        <taxon>Eukaryota</taxon>
        <taxon>Fungi</taxon>
        <taxon>Fungi incertae sedis</taxon>
        <taxon>Mucoromycota</taxon>
        <taxon>Mucoromycotina</taxon>
        <taxon>Umbelopsidomycetes</taxon>
        <taxon>Umbelopsidales</taxon>
        <taxon>Umbelopsidaceae</taxon>
        <taxon>Umbelopsis</taxon>
    </lineage>
</organism>
<dbReference type="InterPro" id="IPR018253">
    <property type="entry name" value="DnaJ_domain_CS"/>
</dbReference>
<dbReference type="PANTHER" id="PTHR44924">
    <property type="entry name" value="DNAJ SUBFAMILY A MEMBER 2"/>
    <property type="match status" value="1"/>
</dbReference>
<protein>
    <recommendedName>
        <fullName evidence="2">J domain-containing protein</fullName>
    </recommendedName>
</protein>
<dbReference type="PRINTS" id="PR00625">
    <property type="entry name" value="JDOMAIN"/>
</dbReference>
<dbReference type="InterPro" id="IPR026894">
    <property type="entry name" value="DnaJ_X"/>
</dbReference>